<dbReference type="Pfam" id="PF02254">
    <property type="entry name" value="TrkA_N"/>
    <property type="match status" value="1"/>
</dbReference>
<dbReference type="RefSeq" id="WP_054326110.1">
    <property type="nucleotide sequence ID" value="NZ_JACOPL010000004.1"/>
</dbReference>
<evidence type="ECO:0000313" key="3">
    <source>
        <dbReference type="EMBL" id="MBC5725017.1"/>
    </source>
</evidence>
<dbReference type="GO" id="GO:0006813">
    <property type="term" value="P:potassium ion transport"/>
    <property type="evidence" value="ECO:0007669"/>
    <property type="project" value="InterPro"/>
</dbReference>
<organism evidence="3 4">
    <name type="scientific">Agathobaculum faecis</name>
    <dbReference type="NCBI Taxonomy" id="2763013"/>
    <lineage>
        <taxon>Bacteria</taxon>
        <taxon>Bacillati</taxon>
        <taxon>Bacillota</taxon>
        <taxon>Clostridia</taxon>
        <taxon>Eubacteriales</taxon>
        <taxon>Butyricicoccaceae</taxon>
        <taxon>Agathobaculum</taxon>
    </lineage>
</organism>
<dbReference type="Gene3D" id="3.40.50.720">
    <property type="entry name" value="NAD(P)-binding Rossmann-like Domain"/>
    <property type="match status" value="1"/>
</dbReference>
<protein>
    <submittedName>
        <fullName evidence="3">TrkA family potassium uptake protein</fullName>
    </submittedName>
</protein>
<proteinExistence type="predicted"/>
<accession>A0A923LW49</accession>
<sequence length="218" mass="23340">MKSFLVIGLGRFGASVAQELSALGQEVLALDIDAENVQYISDQVTQAIQGDAQDEAVLRSVGARNFDCCVVAVGADMEASILITVMLKELGAQYIVAKAIAPIHARVLERVGADRVVLPEIEMGQRLAQRLARTNVVDYIGVSDDFSILEIHTPKSWIGHSLGELNVRARYLINVLAIRHGEGGSVNVSPAAGQIIGPDDVLIVIGTNDNVNKVVEMN</sequence>
<evidence type="ECO:0000313" key="4">
    <source>
        <dbReference type="Proteomes" id="UP000606499"/>
    </source>
</evidence>
<dbReference type="InterPro" id="IPR050721">
    <property type="entry name" value="Trk_Ktr_HKT_K-transport"/>
</dbReference>
<gene>
    <name evidence="3" type="ORF">H8S45_06045</name>
</gene>
<dbReference type="PROSITE" id="PS51202">
    <property type="entry name" value="RCK_C"/>
    <property type="match status" value="1"/>
</dbReference>
<dbReference type="SUPFAM" id="SSF51735">
    <property type="entry name" value="NAD(P)-binding Rossmann-fold domains"/>
    <property type="match status" value="1"/>
</dbReference>
<dbReference type="GO" id="GO:0008324">
    <property type="term" value="F:monoatomic cation transmembrane transporter activity"/>
    <property type="evidence" value="ECO:0007669"/>
    <property type="project" value="InterPro"/>
</dbReference>
<keyword evidence="4" id="KW-1185">Reference proteome</keyword>
<dbReference type="InterPro" id="IPR006037">
    <property type="entry name" value="RCK_C"/>
</dbReference>
<dbReference type="SUPFAM" id="SSF116726">
    <property type="entry name" value="TrkA C-terminal domain-like"/>
    <property type="match status" value="1"/>
</dbReference>
<feature type="domain" description="RCK C-terminal" evidence="2">
    <location>
        <begin position="134"/>
        <end position="218"/>
    </location>
</feature>
<feature type="domain" description="RCK N-terminal" evidence="1">
    <location>
        <begin position="1"/>
        <end position="118"/>
    </location>
</feature>
<dbReference type="Gene3D" id="3.30.70.1450">
    <property type="entry name" value="Regulator of K+ conductance, C-terminal domain"/>
    <property type="match status" value="1"/>
</dbReference>
<evidence type="ECO:0000259" key="1">
    <source>
        <dbReference type="PROSITE" id="PS51201"/>
    </source>
</evidence>
<dbReference type="PANTHER" id="PTHR43833:SF7">
    <property type="entry name" value="KTR SYSTEM POTASSIUM UPTAKE PROTEIN C"/>
    <property type="match status" value="1"/>
</dbReference>
<dbReference type="AlphaFoldDB" id="A0A923LW49"/>
<evidence type="ECO:0000259" key="2">
    <source>
        <dbReference type="PROSITE" id="PS51202"/>
    </source>
</evidence>
<dbReference type="PROSITE" id="PS51201">
    <property type="entry name" value="RCK_N"/>
    <property type="match status" value="1"/>
</dbReference>
<dbReference type="EMBL" id="JACOPL010000004">
    <property type="protein sequence ID" value="MBC5725017.1"/>
    <property type="molecule type" value="Genomic_DNA"/>
</dbReference>
<dbReference type="InterPro" id="IPR036721">
    <property type="entry name" value="RCK_C_sf"/>
</dbReference>
<dbReference type="Proteomes" id="UP000606499">
    <property type="component" value="Unassembled WGS sequence"/>
</dbReference>
<dbReference type="InterPro" id="IPR003148">
    <property type="entry name" value="RCK_N"/>
</dbReference>
<comment type="caution">
    <text evidence="3">The sequence shown here is derived from an EMBL/GenBank/DDBJ whole genome shotgun (WGS) entry which is preliminary data.</text>
</comment>
<reference evidence="3" key="1">
    <citation type="submission" date="2020-08" db="EMBL/GenBank/DDBJ databases">
        <title>Genome public.</title>
        <authorList>
            <person name="Liu C."/>
            <person name="Sun Q."/>
        </authorList>
    </citation>
    <scope>NUCLEOTIDE SEQUENCE</scope>
    <source>
        <strain evidence="3">NSJ-28</strain>
    </source>
</reference>
<name>A0A923LW49_9FIRM</name>
<dbReference type="PANTHER" id="PTHR43833">
    <property type="entry name" value="POTASSIUM CHANNEL PROTEIN 2-RELATED-RELATED"/>
    <property type="match status" value="1"/>
</dbReference>
<dbReference type="InterPro" id="IPR036291">
    <property type="entry name" value="NAD(P)-bd_dom_sf"/>
</dbReference>
<dbReference type="Pfam" id="PF02080">
    <property type="entry name" value="TrkA_C"/>
    <property type="match status" value="1"/>
</dbReference>